<evidence type="ECO:0000256" key="7">
    <source>
        <dbReference type="ARBA" id="ARBA00022840"/>
    </source>
</evidence>
<feature type="domain" description="PD-(D/E)XK endonuclease-like" evidence="10">
    <location>
        <begin position="754"/>
        <end position="1065"/>
    </location>
</feature>
<dbReference type="GO" id="GO:0016817">
    <property type="term" value="F:hydrolase activity, acting on acid anhydrides"/>
    <property type="evidence" value="ECO:0007669"/>
    <property type="project" value="InterPro"/>
</dbReference>
<evidence type="ECO:0000313" key="12">
    <source>
        <dbReference type="Proteomes" id="UP000439550"/>
    </source>
</evidence>
<keyword evidence="12" id="KW-1185">Reference proteome</keyword>
<evidence type="ECO:0000256" key="9">
    <source>
        <dbReference type="ARBA" id="ARBA00023204"/>
    </source>
</evidence>
<sequence length="1095" mass="126936">MEIFYTEITQDLTGNLLEIAQEEMTKKRKVFYIVPSSMSFEKEKEILERLNKGADAAVFDLIVTRFKQFPYYFDKNDKLSKKVELSPAGMSMLFRKVLKSFEKEEIPLYFGLQNSASFFDLLVHLRAELEKGNLTIDDLPDNEKNKELKLIFHRFEDEISSKYANFSSFKAFIDHAKNGAFDFQLQNVVCLIDGYTRFSAEEELFIDTFHSKVKRFVIGTYAKKLKNDRLEASVYSNALQMMDKFSQKYHVKSKSFDTKNVNQVYSKLTRLIEQDKMFVITDSPIEITDNDEKSFKIWESENQMAEIEAVAKAIRQKIVQGKRYKSFTVLVGNTQQYEIPIKEIFELYDIPYFYAAEEKMSHHPLIVFLESLFAIKSNNYRMDDVINFVKCQLYHPSVFNQDVIDAFEYYVHQNKIQGKKKLTHPFEPSFFSHFDEVEQFRSDLFDEKSPLHDFISGNQAILGKNWVEKLELFFENGQVVQQLNERFQALENEDEHELADRHEQVWNLLLSNLQEFLAVFSDQKMKITEFLDIILAGMRNATYRQIPANVDVVNIKDYELVEPRTNAYVYAIGLSQANFPKNKLNSTLLSDEERAEINSTTKENQFIEQLKLVNYQKSTFTSLSLMNAAMEELTLSVPQIVENVQDDISPDIQLILDHSSPKIRKKIQNSHANKGIEHIGNTRAVIATIGKIEREISENPNKFEQAAFWSSIFRVLTKNNKAFQTILLRLDQDIAPTDLATETVNQVYSKNNYASVSSFERFYNCEFQYFITNTLNLEQFEVIDINSKVVGNFFHEVFEKLLQQKDVTSDNFDARLTSVITDVNATYQHYFVQDATARFTWENLEEILYQTAAVLKKNSATHQLKTKLTESDFGLKTSSLGEFVIDDVHLRGRIDRIDETKAHALGAIDYKSSAHQFKIQEAYDGVSLQFLTYLDVLRKTFSDQKIWGALYLHFQNNAINLSEINQLSEISNVLDKAMSYEGLLLAENSDEISKIEGIKVNKSNIYDSQAFENLLKINEQHYQKANHRLKSGKIAINPVMKRSEGIDPSGNVRGCRYCPLKSICRFEANVHMNQYTREIAQKTTQEINQIVRGQL</sequence>
<name>A0A7X1ZAI1_9LACT</name>
<dbReference type="Gene3D" id="3.90.320.10">
    <property type="match status" value="1"/>
</dbReference>
<dbReference type="NCBIfam" id="TIGR02774">
    <property type="entry name" value="rexB_recomb"/>
    <property type="match status" value="1"/>
</dbReference>
<reference evidence="11 12" key="1">
    <citation type="submission" date="2019-10" db="EMBL/GenBank/DDBJ databases">
        <authorList>
            <person name="Dong K."/>
        </authorList>
    </citation>
    <scope>NUCLEOTIDE SEQUENCE [LARGE SCALE GENOMIC DNA]</scope>
    <source>
        <strain evidence="11 12">DSM 28960</strain>
    </source>
</reference>
<dbReference type="Proteomes" id="UP000439550">
    <property type="component" value="Unassembled WGS sequence"/>
</dbReference>
<evidence type="ECO:0000259" key="10">
    <source>
        <dbReference type="Pfam" id="PF12705"/>
    </source>
</evidence>
<keyword evidence="4" id="KW-0378">Hydrolase</keyword>
<dbReference type="GO" id="GO:0006281">
    <property type="term" value="P:DNA repair"/>
    <property type="evidence" value="ECO:0007669"/>
    <property type="project" value="UniProtKB-KW"/>
</dbReference>
<dbReference type="InterPro" id="IPR038726">
    <property type="entry name" value="PDDEXK_AddAB-type"/>
</dbReference>
<dbReference type="PANTHER" id="PTHR30591:SF1">
    <property type="entry name" value="RECBCD ENZYME SUBUNIT RECC"/>
    <property type="match status" value="1"/>
</dbReference>
<dbReference type="SUPFAM" id="SSF52980">
    <property type="entry name" value="Restriction endonuclease-like"/>
    <property type="match status" value="1"/>
</dbReference>
<gene>
    <name evidence="11" type="primary">rexB</name>
    <name evidence="11" type="ORF">GHI93_07105</name>
</gene>
<dbReference type="GO" id="GO:0004386">
    <property type="term" value="F:helicase activity"/>
    <property type="evidence" value="ECO:0007669"/>
    <property type="project" value="UniProtKB-KW"/>
</dbReference>
<keyword evidence="3" id="KW-0227">DNA damage</keyword>
<evidence type="ECO:0000256" key="4">
    <source>
        <dbReference type="ARBA" id="ARBA00022801"/>
    </source>
</evidence>
<dbReference type="PANTHER" id="PTHR30591">
    <property type="entry name" value="RECBCD ENZYME SUBUNIT RECC"/>
    <property type="match status" value="1"/>
</dbReference>
<dbReference type="InterPro" id="IPR011335">
    <property type="entry name" value="Restrct_endonuc-II-like"/>
</dbReference>
<dbReference type="InterPro" id="IPR014141">
    <property type="entry name" value="DNA_helicase_suRexB"/>
</dbReference>
<evidence type="ECO:0000313" key="11">
    <source>
        <dbReference type="EMBL" id="MQW39692.1"/>
    </source>
</evidence>
<dbReference type="GO" id="GO:0006310">
    <property type="term" value="P:DNA recombination"/>
    <property type="evidence" value="ECO:0007669"/>
    <property type="project" value="TreeGrafter"/>
</dbReference>
<dbReference type="GO" id="GO:0004527">
    <property type="term" value="F:exonuclease activity"/>
    <property type="evidence" value="ECO:0007669"/>
    <property type="project" value="UniProtKB-KW"/>
</dbReference>
<evidence type="ECO:0000256" key="2">
    <source>
        <dbReference type="ARBA" id="ARBA00022741"/>
    </source>
</evidence>
<dbReference type="GO" id="GO:0005524">
    <property type="term" value="F:ATP binding"/>
    <property type="evidence" value="ECO:0007669"/>
    <property type="project" value="UniProtKB-KW"/>
</dbReference>
<dbReference type="EMBL" id="WITJ01000008">
    <property type="protein sequence ID" value="MQW39692.1"/>
    <property type="molecule type" value="Genomic_DNA"/>
</dbReference>
<keyword evidence="9" id="KW-0234">DNA repair</keyword>
<keyword evidence="5" id="KW-0347">Helicase</keyword>
<keyword evidence="8" id="KW-0238">DNA-binding</keyword>
<keyword evidence="7" id="KW-0067">ATP-binding</keyword>
<keyword evidence="1" id="KW-0540">Nuclease</keyword>
<proteinExistence type="predicted"/>
<evidence type="ECO:0000256" key="6">
    <source>
        <dbReference type="ARBA" id="ARBA00022839"/>
    </source>
</evidence>
<organism evidence="11 12">
    <name type="scientific">Lactococcus hircilactis</name>
    <dbReference type="NCBI Taxonomy" id="1494462"/>
    <lineage>
        <taxon>Bacteria</taxon>
        <taxon>Bacillati</taxon>
        <taxon>Bacillota</taxon>
        <taxon>Bacilli</taxon>
        <taxon>Lactobacillales</taxon>
        <taxon>Streptococcaceae</taxon>
        <taxon>Lactococcus</taxon>
    </lineage>
</organism>
<dbReference type="GO" id="GO:0003677">
    <property type="term" value="F:DNA binding"/>
    <property type="evidence" value="ECO:0007669"/>
    <property type="project" value="UniProtKB-KW"/>
</dbReference>
<dbReference type="Pfam" id="PF12705">
    <property type="entry name" value="PDDEXK_1"/>
    <property type="match status" value="1"/>
</dbReference>
<dbReference type="RefSeq" id="WP_153496355.1">
    <property type="nucleotide sequence ID" value="NZ_CBCRWP010000006.1"/>
</dbReference>
<dbReference type="InterPro" id="IPR027417">
    <property type="entry name" value="P-loop_NTPase"/>
</dbReference>
<dbReference type="Gene3D" id="3.40.50.300">
    <property type="entry name" value="P-loop containing nucleotide triphosphate hydrolases"/>
    <property type="match status" value="3"/>
</dbReference>
<protein>
    <submittedName>
        <fullName evidence="11">ATP-dependent nuclease subunit B</fullName>
    </submittedName>
</protein>
<keyword evidence="6" id="KW-0269">Exonuclease</keyword>
<evidence type="ECO:0000256" key="8">
    <source>
        <dbReference type="ARBA" id="ARBA00023125"/>
    </source>
</evidence>
<dbReference type="OrthoDB" id="9758506at2"/>
<evidence type="ECO:0000256" key="3">
    <source>
        <dbReference type="ARBA" id="ARBA00022763"/>
    </source>
</evidence>
<keyword evidence="2" id="KW-0547">Nucleotide-binding</keyword>
<dbReference type="SUPFAM" id="SSF52540">
    <property type="entry name" value="P-loop containing nucleoside triphosphate hydrolases"/>
    <property type="match status" value="1"/>
</dbReference>
<evidence type="ECO:0000256" key="5">
    <source>
        <dbReference type="ARBA" id="ARBA00022806"/>
    </source>
</evidence>
<accession>A0A7X1ZAI1</accession>
<dbReference type="InterPro" id="IPR011604">
    <property type="entry name" value="PDDEXK-like_dom_sf"/>
</dbReference>
<comment type="caution">
    <text evidence="11">The sequence shown here is derived from an EMBL/GenBank/DDBJ whole genome shotgun (WGS) entry which is preliminary data.</text>
</comment>
<dbReference type="AlphaFoldDB" id="A0A7X1ZAI1"/>
<evidence type="ECO:0000256" key="1">
    <source>
        <dbReference type="ARBA" id="ARBA00022722"/>
    </source>
</evidence>